<dbReference type="Gene3D" id="3.30.70.330">
    <property type="match status" value="1"/>
</dbReference>
<dbReference type="PANTHER" id="PTHR12311:SF7">
    <property type="entry name" value="ACTIVATOR OF BASAL TRANSCRIPTION 1"/>
    <property type="match status" value="1"/>
</dbReference>
<dbReference type="GO" id="GO:0000447">
    <property type="term" value="P:endonucleolytic cleavage in ITS1 to separate SSU-rRNA from 5.8S rRNA and LSU-rRNA from tricistronic rRNA transcript (SSU-rRNA, 5.8S rRNA, LSU-rRNA)"/>
    <property type="evidence" value="ECO:0007669"/>
    <property type="project" value="TreeGrafter"/>
</dbReference>
<gene>
    <name evidence="6" type="ORF">Vbra_19470</name>
</gene>
<feature type="compositionally biased region" description="Basic and acidic residues" evidence="5">
    <location>
        <begin position="190"/>
        <end position="203"/>
    </location>
</feature>
<dbReference type="CDD" id="cd12263">
    <property type="entry name" value="RRM_ABT1_like"/>
    <property type="match status" value="1"/>
</dbReference>
<dbReference type="AlphaFoldDB" id="A0A0G4H3F5"/>
<keyword evidence="3" id="KW-0694">RNA-binding</keyword>
<dbReference type="InParanoid" id="A0A0G4H3F5"/>
<evidence type="ECO:0000313" key="6">
    <source>
        <dbReference type="EMBL" id="CEM37995.1"/>
    </source>
</evidence>
<dbReference type="PhylomeDB" id="A0A0G4H3F5"/>
<dbReference type="InterPro" id="IPR039119">
    <property type="entry name" value="ABT1/Esf2"/>
</dbReference>
<dbReference type="GO" id="GO:0003723">
    <property type="term" value="F:RNA binding"/>
    <property type="evidence" value="ECO:0007669"/>
    <property type="project" value="UniProtKB-KW"/>
</dbReference>
<name>A0A0G4H3F5_VITBC</name>
<evidence type="ECO:0000256" key="1">
    <source>
        <dbReference type="ARBA" id="ARBA00004604"/>
    </source>
</evidence>
<evidence type="ECO:0000256" key="3">
    <source>
        <dbReference type="ARBA" id="ARBA00022884"/>
    </source>
</evidence>
<organism evidence="6 7">
    <name type="scientific">Vitrella brassicaformis (strain CCMP3155)</name>
    <dbReference type="NCBI Taxonomy" id="1169540"/>
    <lineage>
        <taxon>Eukaryota</taxon>
        <taxon>Sar</taxon>
        <taxon>Alveolata</taxon>
        <taxon>Colpodellida</taxon>
        <taxon>Vitrellaceae</taxon>
        <taxon>Vitrella</taxon>
    </lineage>
</organism>
<dbReference type="OrthoDB" id="287393at2759"/>
<feature type="compositionally biased region" description="Basic and acidic residues" evidence="5">
    <location>
        <begin position="235"/>
        <end position="257"/>
    </location>
</feature>
<dbReference type="VEuPathDB" id="CryptoDB:Vbra_19470"/>
<dbReference type="GO" id="GO:0000480">
    <property type="term" value="P:endonucleolytic cleavage in 5'-ETS of tricistronic rRNA transcript (SSU-rRNA, 5.8S rRNA, LSU-rRNA)"/>
    <property type="evidence" value="ECO:0007669"/>
    <property type="project" value="TreeGrafter"/>
</dbReference>
<evidence type="ECO:0000256" key="4">
    <source>
        <dbReference type="ARBA" id="ARBA00023242"/>
    </source>
</evidence>
<reference evidence="6 7" key="1">
    <citation type="submission" date="2014-11" db="EMBL/GenBank/DDBJ databases">
        <authorList>
            <person name="Zhu J."/>
            <person name="Qi W."/>
            <person name="Song R."/>
        </authorList>
    </citation>
    <scope>NUCLEOTIDE SEQUENCE [LARGE SCALE GENOMIC DNA]</scope>
</reference>
<dbReference type="InterPro" id="IPR035979">
    <property type="entry name" value="RBD_domain_sf"/>
</dbReference>
<accession>A0A0G4H3F5</accession>
<dbReference type="InterPro" id="IPR012677">
    <property type="entry name" value="Nucleotide-bd_a/b_plait_sf"/>
</dbReference>
<evidence type="ECO:0000256" key="5">
    <source>
        <dbReference type="SAM" id="MobiDB-lite"/>
    </source>
</evidence>
<comment type="similarity">
    <text evidence="2">Belongs to the ESF2/ABP1 family.</text>
</comment>
<dbReference type="Proteomes" id="UP000041254">
    <property type="component" value="Unassembled WGS sequence"/>
</dbReference>
<dbReference type="SUPFAM" id="SSF54928">
    <property type="entry name" value="RNA-binding domain, RBD"/>
    <property type="match status" value="1"/>
</dbReference>
<dbReference type="GO" id="GO:0000472">
    <property type="term" value="P:endonucleolytic cleavage to generate mature 5'-end of SSU-rRNA from (SSU-rRNA, 5.8S rRNA, LSU-rRNA)"/>
    <property type="evidence" value="ECO:0007669"/>
    <property type="project" value="TreeGrafter"/>
</dbReference>
<evidence type="ECO:0008006" key="8">
    <source>
        <dbReference type="Google" id="ProtNLM"/>
    </source>
</evidence>
<dbReference type="GO" id="GO:0005730">
    <property type="term" value="C:nucleolus"/>
    <property type="evidence" value="ECO:0007669"/>
    <property type="project" value="UniProtKB-SubCell"/>
</dbReference>
<dbReference type="InterPro" id="IPR034353">
    <property type="entry name" value="ABT1/ESF2_RRM"/>
</dbReference>
<feature type="region of interest" description="Disordered" evidence="5">
    <location>
        <begin position="164"/>
        <end position="273"/>
    </location>
</feature>
<keyword evidence="7" id="KW-1185">Reference proteome</keyword>
<dbReference type="GO" id="GO:0034462">
    <property type="term" value="P:small-subunit processome assembly"/>
    <property type="evidence" value="ECO:0007669"/>
    <property type="project" value="TreeGrafter"/>
</dbReference>
<protein>
    <recommendedName>
        <fullName evidence="8">RRM domain-containing protein</fullName>
    </recommendedName>
</protein>
<dbReference type="EMBL" id="CDMY01000964">
    <property type="protein sequence ID" value="CEM37995.1"/>
    <property type="molecule type" value="Genomic_DNA"/>
</dbReference>
<keyword evidence="4" id="KW-0539">Nucleus</keyword>
<dbReference type="PANTHER" id="PTHR12311">
    <property type="entry name" value="ACTIVATOR OF BASAL TRANSCRIPTION 1"/>
    <property type="match status" value="1"/>
</dbReference>
<dbReference type="STRING" id="1169540.A0A0G4H3F5"/>
<dbReference type="FunCoup" id="A0A0G4H3F5">
    <property type="interactions" value="500"/>
</dbReference>
<dbReference type="OMA" id="EMADKTH"/>
<sequence>MADSEQQEAVRRFEAKEDRKGVVYLSQVPPYMQVDKLRHTMSQFGQVGRIFLTPEDEVTFARRVKSGGNRKRRFVDGWVEFLDKRVAKRVAASLNNTPVGGRKRHNIYRDDIWCVRYLPKFKWHHLTEHAVYKRNVRQYRLQAQLAQSKREDQHYLEQVEKARRQAKIQQKRSMKEAKRVEAEGEADDDAVGRDEEKEEERKDKMRRLLASLKRAAAADENALSSSSGRPTGKRKLAEAFREEARTGEGAGRGRETAAPDQPIDISLLKRFAA</sequence>
<proteinExistence type="inferred from homology"/>
<evidence type="ECO:0000256" key="2">
    <source>
        <dbReference type="ARBA" id="ARBA00005819"/>
    </source>
</evidence>
<comment type="subcellular location">
    <subcellularLocation>
        <location evidence="1">Nucleus</location>
        <location evidence="1">Nucleolus</location>
    </subcellularLocation>
</comment>
<evidence type="ECO:0000313" key="7">
    <source>
        <dbReference type="Proteomes" id="UP000041254"/>
    </source>
</evidence>
<feature type="compositionally biased region" description="Basic and acidic residues" evidence="5">
    <location>
        <begin position="173"/>
        <end position="182"/>
    </location>
</feature>